<organism evidence="1 2">
    <name type="scientific">Senna tora</name>
    <dbReference type="NCBI Taxonomy" id="362788"/>
    <lineage>
        <taxon>Eukaryota</taxon>
        <taxon>Viridiplantae</taxon>
        <taxon>Streptophyta</taxon>
        <taxon>Embryophyta</taxon>
        <taxon>Tracheophyta</taxon>
        <taxon>Spermatophyta</taxon>
        <taxon>Magnoliopsida</taxon>
        <taxon>eudicotyledons</taxon>
        <taxon>Gunneridae</taxon>
        <taxon>Pentapetalae</taxon>
        <taxon>rosids</taxon>
        <taxon>fabids</taxon>
        <taxon>Fabales</taxon>
        <taxon>Fabaceae</taxon>
        <taxon>Caesalpinioideae</taxon>
        <taxon>Cassia clade</taxon>
        <taxon>Senna</taxon>
    </lineage>
</organism>
<keyword evidence="2" id="KW-1185">Reference proteome</keyword>
<protein>
    <submittedName>
        <fullName evidence="1">Uncharacterized protein</fullName>
    </submittedName>
</protein>
<dbReference type="AlphaFoldDB" id="A0A834T5M5"/>
<proteinExistence type="predicted"/>
<comment type="caution">
    <text evidence="1">The sequence shown here is derived from an EMBL/GenBank/DDBJ whole genome shotgun (WGS) entry which is preliminary data.</text>
</comment>
<reference evidence="1" key="1">
    <citation type="submission" date="2020-09" db="EMBL/GenBank/DDBJ databases">
        <title>Genome-Enabled Discovery of Anthraquinone Biosynthesis in Senna tora.</title>
        <authorList>
            <person name="Kang S.-H."/>
            <person name="Pandey R.P."/>
            <person name="Lee C.-M."/>
            <person name="Sim J.-S."/>
            <person name="Jeong J.-T."/>
            <person name="Choi B.-S."/>
            <person name="Jung M."/>
            <person name="Ginzburg D."/>
            <person name="Zhao K."/>
            <person name="Won S.Y."/>
            <person name="Oh T.-J."/>
            <person name="Yu Y."/>
            <person name="Kim N.-H."/>
            <person name="Lee O.R."/>
            <person name="Lee T.-H."/>
            <person name="Bashyal P."/>
            <person name="Kim T.-S."/>
            <person name="Lee W.-H."/>
            <person name="Kawkins C."/>
            <person name="Kim C.-K."/>
            <person name="Kim J.S."/>
            <person name="Ahn B.O."/>
            <person name="Rhee S.Y."/>
            <person name="Sohng J.K."/>
        </authorList>
    </citation>
    <scope>NUCLEOTIDE SEQUENCE</scope>
    <source>
        <tissue evidence="1">Leaf</tissue>
    </source>
</reference>
<accession>A0A834T5M5</accession>
<sequence>MALAMNLHGTGDESGEWSE</sequence>
<dbReference type="Proteomes" id="UP000634136">
    <property type="component" value="Unassembled WGS sequence"/>
</dbReference>
<name>A0A834T5M5_9FABA</name>
<dbReference type="EMBL" id="JAAIUW010000009">
    <property type="protein sequence ID" value="KAF7814606.1"/>
    <property type="molecule type" value="Genomic_DNA"/>
</dbReference>
<evidence type="ECO:0000313" key="1">
    <source>
        <dbReference type="EMBL" id="KAF7814606.1"/>
    </source>
</evidence>
<gene>
    <name evidence="1" type="ORF">G2W53_028575</name>
</gene>
<evidence type="ECO:0000313" key="2">
    <source>
        <dbReference type="Proteomes" id="UP000634136"/>
    </source>
</evidence>